<dbReference type="EMBL" id="FMAE01000005">
    <property type="protein sequence ID" value="SCB33304.1"/>
    <property type="molecule type" value="Genomic_DNA"/>
</dbReference>
<name>A0A1C3W0E8_9BRAD</name>
<evidence type="ECO:0000256" key="1">
    <source>
        <dbReference type="SAM" id="MobiDB-lite"/>
    </source>
</evidence>
<gene>
    <name evidence="2" type="ORF">GA0061099_10058</name>
</gene>
<evidence type="ECO:0000313" key="2">
    <source>
        <dbReference type="EMBL" id="SCB33304.1"/>
    </source>
</evidence>
<evidence type="ECO:0000313" key="3">
    <source>
        <dbReference type="Proteomes" id="UP000183174"/>
    </source>
</evidence>
<proteinExistence type="predicted"/>
<sequence length="111" mass="12845">MGKRFVPVRDADRRALELHFMIKEVEKMPLVQLDIDISSKTPILIQDKTDQHYWRHFTVDGFLTLSVEQAKAEGGTGKALIWSRRKPPRQRIPQSEVDRAADRFLAGEDDE</sequence>
<dbReference type="RefSeq" id="WP_141697633.1">
    <property type="nucleotide sequence ID" value="NZ_FMAE01000005.1"/>
</dbReference>
<dbReference type="AlphaFoldDB" id="A0A1C3W0E8"/>
<dbReference type="Proteomes" id="UP000183174">
    <property type="component" value="Unassembled WGS sequence"/>
</dbReference>
<reference evidence="2 3" key="1">
    <citation type="submission" date="2016-08" db="EMBL/GenBank/DDBJ databases">
        <authorList>
            <person name="Seilhamer J.J."/>
        </authorList>
    </citation>
    <scope>NUCLEOTIDE SEQUENCE [LARGE SCALE GENOMIC DNA]</scope>
    <source>
        <strain evidence="2 3">CCBAU 10071</strain>
    </source>
</reference>
<accession>A0A1C3W0E8</accession>
<feature type="compositionally biased region" description="Basic and acidic residues" evidence="1">
    <location>
        <begin position="96"/>
        <end position="111"/>
    </location>
</feature>
<protein>
    <submittedName>
        <fullName evidence="2">Uncharacterized protein</fullName>
    </submittedName>
</protein>
<feature type="region of interest" description="Disordered" evidence="1">
    <location>
        <begin position="77"/>
        <end position="111"/>
    </location>
</feature>
<organism evidence="2 3">
    <name type="scientific">Bradyrhizobium yuanmingense</name>
    <dbReference type="NCBI Taxonomy" id="108015"/>
    <lineage>
        <taxon>Bacteria</taxon>
        <taxon>Pseudomonadati</taxon>
        <taxon>Pseudomonadota</taxon>
        <taxon>Alphaproteobacteria</taxon>
        <taxon>Hyphomicrobiales</taxon>
        <taxon>Nitrobacteraceae</taxon>
        <taxon>Bradyrhizobium</taxon>
    </lineage>
</organism>